<feature type="transmembrane region" description="Helical" evidence="9">
    <location>
        <begin position="9"/>
        <end position="27"/>
    </location>
</feature>
<dbReference type="SUPFAM" id="SSF161098">
    <property type="entry name" value="MetI-like"/>
    <property type="match status" value="1"/>
</dbReference>
<comment type="caution">
    <text evidence="11">The sequence shown here is derived from an EMBL/GenBank/DDBJ whole genome shotgun (WGS) entry which is preliminary data.</text>
</comment>
<reference evidence="11" key="1">
    <citation type="submission" date="2021-12" db="EMBL/GenBank/DDBJ databases">
        <title>Enterovibrio ZSDZ35 sp. nov. and Enterovibrio ZSDZ42 sp. nov., isolated from coastal seawater in Qingdao.</title>
        <authorList>
            <person name="Zhang P."/>
        </authorList>
    </citation>
    <scope>NUCLEOTIDE SEQUENCE</scope>
    <source>
        <strain evidence="11">ZSDZ35</strain>
    </source>
</reference>
<sequence>MLIYAIRRLNLFIITLLILTLISYNIVKLDPFSVFNQQEFWTGWFQYIRQLMQGDLGISADGLPVTQALSEVFPATMELCFFAFLLALIVGIPLGTLAGIRRGSPADIVISSITLLTFSMPIFWMAILMIMLFSLYLGWLPVSGRYNLLFEIPNTTGFALVDVMLSNHPQRSQAVEDIIRHLIMPTLVLAVAPTTEIIKLLRDSVSDVMSQNYIKAAATKGLSKSEIVMRHGLKNALPPIIPKFGIQISTMMTFAIITESIFNWPGIGTWLLDALSFKDYVAVQAGVLTVGSVVLLANIFSDLAGAAISPLARKEWYALK</sequence>
<proteinExistence type="inferred from homology"/>
<evidence type="ECO:0000313" key="11">
    <source>
        <dbReference type="EMBL" id="MDD1781778.1"/>
    </source>
</evidence>
<keyword evidence="5 9" id="KW-0812">Transmembrane</keyword>
<accession>A0ABT5QLB9</accession>
<evidence type="ECO:0000256" key="3">
    <source>
        <dbReference type="ARBA" id="ARBA00022475"/>
    </source>
</evidence>
<name>A0ABT5QLB9_9GAMM</name>
<dbReference type="InterPro" id="IPR035906">
    <property type="entry name" value="MetI-like_sf"/>
</dbReference>
<dbReference type="RefSeq" id="WP_274142293.1">
    <property type="nucleotide sequence ID" value="NZ_JAJUBB010000007.1"/>
</dbReference>
<keyword evidence="4" id="KW-0997">Cell inner membrane</keyword>
<comment type="similarity">
    <text evidence="8">Belongs to the binding-protein-dependent transport system permease family. OppBC subfamily.</text>
</comment>
<protein>
    <submittedName>
        <fullName evidence="11">ABC transporter permease subunit</fullName>
    </submittedName>
</protein>
<dbReference type="Proteomes" id="UP001149821">
    <property type="component" value="Unassembled WGS sequence"/>
</dbReference>
<keyword evidence="7 9" id="KW-0472">Membrane</keyword>
<keyword evidence="6 9" id="KW-1133">Transmembrane helix</keyword>
<dbReference type="PANTHER" id="PTHR43163">
    <property type="entry name" value="DIPEPTIDE TRANSPORT SYSTEM PERMEASE PROTEIN DPPB-RELATED"/>
    <property type="match status" value="1"/>
</dbReference>
<organism evidence="11 12">
    <name type="scientific">Enterovibrio qingdaonensis</name>
    <dbReference type="NCBI Taxonomy" id="2899818"/>
    <lineage>
        <taxon>Bacteria</taxon>
        <taxon>Pseudomonadati</taxon>
        <taxon>Pseudomonadota</taxon>
        <taxon>Gammaproteobacteria</taxon>
        <taxon>Vibrionales</taxon>
        <taxon>Vibrionaceae</taxon>
        <taxon>Enterovibrio</taxon>
    </lineage>
</organism>
<evidence type="ECO:0000256" key="5">
    <source>
        <dbReference type="ARBA" id="ARBA00022692"/>
    </source>
</evidence>
<evidence type="ECO:0000256" key="4">
    <source>
        <dbReference type="ARBA" id="ARBA00022519"/>
    </source>
</evidence>
<keyword evidence="3" id="KW-1003">Cell membrane</keyword>
<evidence type="ECO:0000313" key="12">
    <source>
        <dbReference type="Proteomes" id="UP001149821"/>
    </source>
</evidence>
<gene>
    <name evidence="11" type="ORF">LRP49_11285</name>
</gene>
<dbReference type="Gene3D" id="1.10.3720.10">
    <property type="entry name" value="MetI-like"/>
    <property type="match status" value="1"/>
</dbReference>
<feature type="transmembrane region" description="Helical" evidence="9">
    <location>
        <begin position="112"/>
        <end position="139"/>
    </location>
</feature>
<dbReference type="PROSITE" id="PS50928">
    <property type="entry name" value="ABC_TM1"/>
    <property type="match status" value="1"/>
</dbReference>
<keyword evidence="2 9" id="KW-0813">Transport</keyword>
<feature type="domain" description="ABC transmembrane type-1" evidence="10">
    <location>
        <begin position="73"/>
        <end position="301"/>
    </location>
</feature>
<keyword evidence="12" id="KW-1185">Reference proteome</keyword>
<dbReference type="CDD" id="cd06261">
    <property type="entry name" value="TM_PBP2"/>
    <property type="match status" value="1"/>
</dbReference>
<comment type="subcellular location">
    <subcellularLocation>
        <location evidence="1">Cell inner membrane</location>
        <topology evidence="1">Multi-pass membrane protein</topology>
    </subcellularLocation>
    <subcellularLocation>
        <location evidence="9">Cell membrane</location>
        <topology evidence="9">Multi-pass membrane protein</topology>
    </subcellularLocation>
</comment>
<evidence type="ECO:0000259" key="10">
    <source>
        <dbReference type="PROSITE" id="PS50928"/>
    </source>
</evidence>
<evidence type="ECO:0000256" key="6">
    <source>
        <dbReference type="ARBA" id="ARBA00022989"/>
    </source>
</evidence>
<evidence type="ECO:0000256" key="7">
    <source>
        <dbReference type="ARBA" id="ARBA00023136"/>
    </source>
</evidence>
<dbReference type="Pfam" id="PF00528">
    <property type="entry name" value="BPD_transp_1"/>
    <property type="match status" value="1"/>
</dbReference>
<evidence type="ECO:0000256" key="2">
    <source>
        <dbReference type="ARBA" id="ARBA00022448"/>
    </source>
</evidence>
<evidence type="ECO:0000256" key="1">
    <source>
        <dbReference type="ARBA" id="ARBA00004429"/>
    </source>
</evidence>
<dbReference type="EMBL" id="JAJUBB010000007">
    <property type="protein sequence ID" value="MDD1781778.1"/>
    <property type="molecule type" value="Genomic_DNA"/>
</dbReference>
<evidence type="ECO:0000256" key="8">
    <source>
        <dbReference type="ARBA" id="ARBA00024202"/>
    </source>
</evidence>
<dbReference type="InterPro" id="IPR000515">
    <property type="entry name" value="MetI-like"/>
</dbReference>
<feature type="transmembrane region" description="Helical" evidence="9">
    <location>
        <begin position="81"/>
        <end position="100"/>
    </location>
</feature>
<evidence type="ECO:0000256" key="9">
    <source>
        <dbReference type="RuleBase" id="RU363032"/>
    </source>
</evidence>
<dbReference type="PANTHER" id="PTHR43163:SF4">
    <property type="entry name" value="PUTRESCINE EXPORT SYSTEM PERMEASE PROTEIN SAPB"/>
    <property type="match status" value="1"/>
</dbReference>